<dbReference type="Proteomes" id="UP001162162">
    <property type="component" value="Unassembled WGS sequence"/>
</dbReference>
<feature type="transmembrane region" description="Helical" evidence="7">
    <location>
        <begin position="101"/>
        <end position="124"/>
    </location>
</feature>
<feature type="transmembrane region" description="Helical" evidence="7">
    <location>
        <begin position="246"/>
        <end position="265"/>
    </location>
</feature>
<evidence type="ECO:0000256" key="1">
    <source>
        <dbReference type="ARBA" id="ARBA00004141"/>
    </source>
</evidence>
<comment type="caution">
    <text evidence="8">The sequence shown here is derived from an EMBL/GenBank/DDBJ whole genome shotgun (WGS) entry which is preliminary data.</text>
</comment>
<evidence type="ECO:0000256" key="2">
    <source>
        <dbReference type="ARBA" id="ARBA00006670"/>
    </source>
</evidence>
<comment type="similarity">
    <text evidence="2">Belongs to the NRAMP family.</text>
</comment>
<evidence type="ECO:0000313" key="9">
    <source>
        <dbReference type="Proteomes" id="UP001162162"/>
    </source>
</evidence>
<dbReference type="GO" id="GO:0010008">
    <property type="term" value="C:endosome membrane"/>
    <property type="evidence" value="ECO:0007669"/>
    <property type="project" value="TreeGrafter"/>
</dbReference>
<evidence type="ECO:0000256" key="7">
    <source>
        <dbReference type="SAM" id="Phobius"/>
    </source>
</evidence>
<sequence>MIEVAIIGSDMQEVIGTAIAIYLLSNRAIPIWGGVLITIVDTFTFLFLDKYGLRKLESFFGLLITVMGVTFGFEYITSKPNAVGVLEGMFVPWCKGCDSRALLQAVGIVGAVIMPHNLYLHSALVKSRDIDRKKRDKVRDANKYYFIEAAIALLVSFVINVFVVAVFAHGLYQTTNQQVQNDEYVDADLYKGASSWVCTYGLAAMYIWAVGILAAGQSSTMTGTYAGQFTMEGFLNLQWARWKRVLFTRTIAIVPTFCLAFFSNLEDLTV</sequence>
<dbReference type="NCBIfam" id="NF037982">
    <property type="entry name" value="Nramp_1"/>
    <property type="match status" value="1"/>
</dbReference>
<protein>
    <submittedName>
        <fullName evidence="8">Uncharacterized protein</fullName>
    </submittedName>
</protein>
<keyword evidence="9" id="KW-1185">Reference proteome</keyword>
<dbReference type="PANTHER" id="PTHR11706">
    <property type="entry name" value="SOLUTE CARRIER PROTEIN FAMILY 11 MEMBER"/>
    <property type="match status" value="1"/>
</dbReference>
<keyword evidence="5 7" id="KW-1133">Transmembrane helix</keyword>
<accession>A0AAV8YJS7</accession>
<keyword evidence="6 7" id="KW-0472">Membrane</keyword>
<dbReference type="GO" id="GO:0005384">
    <property type="term" value="F:manganese ion transmembrane transporter activity"/>
    <property type="evidence" value="ECO:0007669"/>
    <property type="project" value="TreeGrafter"/>
</dbReference>
<dbReference type="InterPro" id="IPR001046">
    <property type="entry name" value="NRAMP_fam"/>
</dbReference>
<dbReference type="NCBIfam" id="TIGR01197">
    <property type="entry name" value="nramp"/>
    <property type="match status" value="1"/>
</dbReference>
<reference evidence="8" key="1">
    <citation type="journal article" date="2023" name="Insect Mol. Biol.">
        <title>Genome sequencing provides insights into the evolution of gene families encoding plant cell wall-degrading enzymes in longhorned beetles.</title>
        <authorList>
            <person name="Shin N.R."/>
            <person name="Okamura Y."/>
            <person name="Kirsch R."/>
            <person name="Pauchet Y."/>
        </authorList>
    </citation>
    <scope>NUCLEOTIDE SEQUENCE</scope>
    <source>
        <strain evidence="8">AMC_N1</strain>
    </source>
</reference>
<feature type="transmembrane region" description="Helical" evidence="7">
    <location>
        <begin position="192"/>
        <end position="215"/>
    </location>
</feature>
<proteinExistence type="inferred from homology"/>
<keyword evidence="4 7" id="KW-0812">Transmembrane</keyword>
<dbReference type="GO" id="GO:0015086">
    <property type="term" value="F:cadmium ion transmembrane transporter activity"/>
    <property type="evidence" value="ECO:0007669"/>
    <property type="project" value="TreeGrafter"/>
</dbReference>
<keyword evidence="3" id="KW-0813">Transport</keyword>
<dbReference type="Pfam" id="PF01566">
    <property type="entry name" value="Nramp"/>
    <property type="match status" value="1"/>
</dbReference>
<dbReference type="PRINTS" id="PR00447">
    <property type="entry name" value="NATRESASSCMP"/>
</dbReference>
<dbReference type="PANTHER" id="PTHR11706:SF33">
    <property type="entry name" value="NATURAL RESISTANCE-ASSOCIATED MACROPHAGE PROTEIN 2"/>
    <property type="match status" value="1"/>
</dbReference>
<name>A0AAV8YJS7_9CUCU</name>
<dbReference type="EMBL" id="JAPWTK010000089">
    <property type="protein sequence ID" value="KAJ8951149.1"/>
    <property type="molecule type" value="Genomic_DNA"/>
</dbReference>
<organism evidence="8 9">
    <name type="scientific">Aromia moschata</name>
    <dbReference type="NCBI Taxonomy" id="1265417"/>
    <lineage>
        <taxon>Eukaryota</taxon>
        <taxon>Metazoa</taxon>
        <taxon>Ecdysozoa</taxon>
        <taxon>Arthropoda</taxon>
        <taxon>Hexapoda</taxon>
        <taxon>Insecta</taxon>
        <taxon>Pterygota</taxon>
        <taxon>Neoptera</taxon>
        <taxon>Endopterygota</taxon>
        <taxon>Coleoptera</taxon>
        <taxon>Polyphaga</taxon>
        <taxon>Cucujiformia</taxon>
        <taxon>Chrysomeloidea</taxon>
        <taxon>Cerambycidae</taxon>
        <taxon>Cerambycinae</taxon>
        <taxon>Callichromatini</taxon>
        <taxon>Aromia</taxon>
    </lineage>
</organism>
<dbReference type="AlphaFoldDB" id="A0AAV8YJS7"/>
<evidence type="ECO:0000313" key="8">
    <source>
        <dbReference type="EMBL" id="KAJ8951149.1"/>
    </source>
</evidence>
<gene>
    <name evidence="8" type="ORF">NQ318_021593</name>
</gene>
<evidence type="ECO:0000256" key="3">
    <source>
        <dbReference type="ARBA" id="ARBA00022448"/>
    </source>
</evidence>
<evidence type="ECO:0000256" key="4">
    <source>
        <dbReference type="ARBA" id="ARBA00022692"/>
    </source>
</evidence>
<evidence type="ECO:0000256" key="6">
    <source>
        <dbReference type="ARBA" id="ARBA00023136"/>
    </source>
</evidence>
<feature type="transmembrane region" description="Helical" evidence="7">
    <location>
        <begin position="145"/>
        <end position="172"/>
    </location>
</feature>
<comment type="subcellular location">
    <subcellularLocation>
        <location evidence="1">Membrane</location>
        <topology evidence="1">Multi-pass membrane protein</topology>
    </subcellularLocation>
</comment>
<evidence type="ECO:0000256" key="5">
    <source>
        <dbReference type="ARBA" id="ARBA00022989"/>
    </source>
</evidence>
<dbReference type="GO" id="GO:0005381">
    <property type="term" value="F:iron ion transmembrane transporter activity"/>
    <property type="evidence" value="ECO:0007669"/>
    <property type="project" value="TreeGrafter"/>
</dbReference>
<feature type="transmembrane region" description="Helical" evidence="7">
    <location>
        <begin position="60"/>
        <end position="77"/>
    </location>
</feature>
<dbReference type="GO" id="GO:0005886">
    <property type="term" value="C:plasma membrane"/>
    <property type="evidence" value="ECO:0007669"/>
    <property type="project" value="TreeGrafter"/>
</dbReference>